<dbReference type="Gene3D" id="1.50.10.20">
    <property type="match status" value="1"/>
</dbReference>
<evidence type="ECO:0000259" key="2">
    <source>
        <dbReference type="PROSITE" id="PS51175"/>
    </source>
</evidence>
<sequence length="512" mass="57054">MRIRKIARFLTAPIIAALLAVFCVSAPTQAAPSIPDKATKMWNAFVDKYWDPEAQYFYTYSDRHVHAGHHAGPRNGLYTDYWWEAQLWNTVMDRYERVGDDQSRQMIDQVFDGWRAFYPDFSRNDYNDDMGWWAQGALRAWKLTGDDKYLTEAVSIFDFISQFEDDHFGGGIWWKNTNVGNPYRNEKNVATNGTAAWIAAELYMATGDSAYKDTAQRLIAFLEEIFFNGGHLKDNIKEDGVVNSWDFTYNNGAFAGAATRLYQITNDEKYLNEARAAFDWAIENLTIGGIFTGERGGDGQAFKAIFTRHLRDYINVTGDDSYEDFLSVNARAAAQNTGLNSIGWTDWAFKAPLLTTEARASVSAASAVSIVHQAQPGFTHVPFPEVGTVEIENGAHDGIDTEANGEYTGRAYLAGWNSVDTSATVAFQSKWGGLHRLNIRYAAGNGDAARAVLVNGFPAVSAHMPATDGWQDWQTVSIPVLLVPGTNTVELKFDRLVATNYANIDSITIEKS</sequence>
<reference evidence="3 4" key="1">
    <citation type="submission" date="2016-10" db="EMBL/GenBank/DDBJ databases">
        <authorList>
            <person name="Varghese N."/>
            <person name="Submissions S."/>
        </authorList>
    </citation>
    <scope>NUCLEOTIDE SEQUENCE [LARGE SCALE GENOMIC DNA]</scope>
    <source>
        <strain evidence="3 4">DSM 9169</strain>
    </source>
</reference>
<keyword evidence="4" id="KW-1185">Reference proteome</keyword>
<dbReference type="PROSITE" id="PS51175">
    <property type="entry name" value="CBM6"/>
    <property type="match status" value="1"/>
</dbReference>
<dbReference type="InterPro" id="IPR005084">
    <property type="entry name" value="CBM6"/>
</dbReference>
<keyword evidence="1" id="KW-0732">Signal</keyword>
<dbReference type="Gene3D" id="2.60.120.260">
    <property type="entry name" value="Galactose-binding domain-like"/>
    <property type="match status" value="1"/>
</dbReference>
<dbReference type="SUPFAM" id="SSF48208">
    <property type="entry name" value="Six-hairpin glycosidases"/>
    <property type="match status" value="1"/>
</dbReference>
<dbReference type="InterPro" id="IPR008979">
    <property type="entry name" value="Galactose-bd-like_sf"/>
</dbReference>
<feature type="signal peptide" evidence="1">
    <location>
        <begin position="1"/>
        <end position="30"/>
    </location>
</feature>
<name>A0ABY0V7J9_9ACTO</name>
<dbReference type="InterPro" id="IPR008928">
    <property type="entry name" value="6-hairpin_glycosidase_sf"/>
</dbReference>
<proteinExistence type="predicted"/>
<evidence type="ECO:0000313" key="4">
    <source>
        <dbReference type="Proteomes" id="UP000198976"/>
    </source>
</evidence>
<dbReference type="Pfam" id="PF03663">
    <property type="entry name" value="Glyco_hydro_76"/>
    <property type="match status" value="1"/>
</dbReference>
<dbReference type="RefSeq" id="WP_070727185.1">
    <property type="nucleotide sequence ID" value="NZ_LT629792.1"/>
</dbReference>
<dbReference type="InterPro" id="IPR053169">
    <property type="entry name" value="MUG_Protein"/>
</dbReference>
<accession>A0ABY0V7J9</accession>
<evidence type="ECO:0000313" key="3">
    <source>
        <dbReference type="EMBL" id="SDT94400.1"/>
    </source>
</evidence>
<dbReference type="SUPFAM" id="SSF49785">
    <property type="entry name" value="Galactose-binding domain-like"/>
    <property type="match status" value="1"/>
</dbReference>
<dbReference type="EMBL" id="LT629792">
    <property type="protein sequence ID" value="SDT94400.1"/>
    <property type="molecule type" value="Genomic_DNA"/>
</dbReference>
<dbReference type="InterPro" id="IPR005198">
    <property type="entry name" value="Glyco_hydro_76"/>
</dbReference>
<dbReference type="PANTHER" id="PTHR47791:SF3">
    <property type="entry name" value="MEIOTICALLY UP-REGULATED GENE 191 PROTEIN"/>
    <property type="match status" value="1"/>
</dbReference>
<protein>
    <submittedName>
        <fullName evidence="3">Predicted alpha-1,6-mannanase, GH76 family</fullName>
    </submittedName>
</protein>
<dbReference type="Pfam" id="PF03422">
    <property type="entry name" value="CBM_6"/>
    <property type="match status" value="1"/>
</dbReference>
<feature type="chain" id="PRO_5045738460" evidence="1">
    <location>
        <begin position="31"/>
        <end position="512"/>
    </location>
</feature>
<feature type="domain" description="CBM6" evidence="2">
    <location>
        <begin position="387"/>
        <end position="510"/>
    </location>
</feature>
<evidence type="ECO:0000256" key="1">
    <source>
        <dbReference type="SAM" id="SignalP"/>
    </source>
</evidence>
<dbReference type="PANTHER" id="PTHR47791">
    <property type="entry name" value="MEIOTICALLY UP-REGULATED GENE 191 PROTEIN"/>
    <property type="match status" value="1"/>
</dbReference>
<gene>
    <name evidence="3" type="ORF">SAMN04489714_1107</name>
</gene>
<dbReference type="Proteomes" id="UP000198976">
    <property type="component" value="Chromosome I"/>
</dbReference>
<organism evidence="3 4">
    <name type="scientific">Schaalia radingae</name>
    <dbReference type="NCBI Taxonomy" id="131110"/>
    <lineage>
        <taxon>Bacteria</taxon>
        <taxon>Bacillati</taxon>
        <taxon>Actinomycetota</taxon>
        <taxon>Actinomycetes</taxon>
        <taxon>Actinomycetales</taxon>
        <taxon>Actinomycetaceae</taxon>
        <taxon>Schaalia</taxon>
    </lineage>
</organism>